<reference evidence="2" key="1">
    <citation type="submission" date="2023-07" db="EMBL/GenBank/DDBJ databases">
        <title>draft genome sequence of fig (Ficus carica).</title>
        <authorList>
            <person name="Takahashi T."/>
            <person name="Nishimura K."/>
        </authorList>
    </citation>
    <scope>NUCLEOTIDE SEQUENCE</scope>
</reference>
<keyword evidence="3" id="KW-1185">Reference proteome</keyword>
<dbReference type="InterPro" id="IPR017451">
    <property type="entry name" value="F-box-assoc_interact_dom"/>
</dbReference>
<dbReference type="Proteomes" id="UP001187192">
    <property type="component" value="Unassembled WGS sequence"/>
</dbReference>
<dbReference type="Pfam" id="PF00646">
    <property type="entry name" value="F-box"/>
    <property type="match status" value="1"/>
</dbReference>
<sequence length="311" mass="36214">MARICDLPKELVEEIMSRMSPESLKQFKCVSKTWYAFINALISNPAFVAKHLENMKKKSLSSRFLQFSNLTTVDSTPLEEQEWSVRNARHLLTLANDDNNNSDCIPCVTEDLNFLLHDHNWLTDFFVVGNCNGIICLSRNLLDDIILLLNPALRQIKIIFDSRFRDYYKVRYMGFGYDSGASDYKVVIVGHTSYASPIKAEVYTLSTDSWKEIQMDVEVRGSPDDCKIVYHNGVSYWFYWDFLDHVFTITCFDFGDEVFRSIPLPDYVQREVRKLEKYPEFGVWNESLVLLCFHRSDPAFIDMWVMNSNSS</sequence>
<dbReference type="AlphaFoldDB" id="A0AA88JIC2"/>
<protein>
    <recommendedName>
        <fullName evidence="1">F-box domain-containing protein</fullName>
    </recommendedName>
</protein>
<name>A0AA88JIC2_FICCA</name>
<dbReference type="InterPro" id="IPR001810">
    <property type="entry name" value="F-box_dom"/>
</dbReference>
<dbReference type="SMART" id="SM00256">
    <property type="entry name" value="FBOX"/>
    <property type="match status" value="1"/>
</dbReference>
<dbReference type="InterPro" id="IPR036047">
    <property type="entry name" value="F-box-like_dom_sf"/>
</dbReference>
<comment type="caution">
    <text evidence="2">The sequence shown here is derived from an EMBL/GenBank/DDBJ whole genome shotgun (WGS) entry which is preliminary data.</text>
</comment>
<organism evidence="2 3">
    <name type="scientific">Ficus carica</name>
    <name type="common">Common fig</name>
    <dbReference type="NCBI Taxonomy" id="3494"/>
    <lineage>
        <taxon>Eukaryota</taxon>
        <taxon>Viridiplantae</taxon>
        <taxon>Streptophyta</taxon>
        <taxon>Embryophyta</taxon>
        <taxon>Tracheophyta</taxon>
        <taxon>Spermatophyta</taxon>
        <taxon>Magnoliopsida</taxon>
        <taxon>eudicotyledons</taxon>
        <taxon>Gunneridae</taxon>
        <taxon>Pentapetalae</taxon>
        <taxon>rosids</taxon>
        <taxon>fabids</taxon>
        <taxon>Rosales</taxon>
        <taxon>Moraceae</taxon>
        <taxon>Ficeae</taxon>
        <taxon>Ficus</taxon>
    </lineage>
</organism>
<dbReference type="NCBIfam" id="TIGR01640">
    <property type="entry name" value="F_box_assoc_1"/>
    <property type="match status" value="1"/>
</dbReference>
<feature type="non-terminal residue" evidence="2">
    <location>
        <position position="311"/>
    </location>
</feature>
<feature type="domain" description="F-box" evidence="1">
    <location>
        <begin position="1"/>
        <end position="50"/>
    </location>
</feature>
<dbReference type="PROSITE" id="PS50181">
    <property type="entry name" value="FBOX"/>
    <property type="match status" value="1"/>
</dbReference>
<dbReference type="Pfam" id="PF07734">
    <property type="entry name" value="FBA_1"/>
    <property type="match status" value="1"/>
</dbReference>
<dbReference type="InterPro" id="IPR006527">
    <property type="entry name" value="F-box-assoc_dom_typ1"/>
</dbReference>
<gene>
    <name evidence="2" type="ORF">TIFTF001_053724</name>
</gene>
<dbReference type="InterPro" id="IPR050796">
    <property type="entry name" value="SCF_F-box_component"/>
</dbReference>
<dbReference type="PANTHER" id="PTHR31672">
    <property type="entry name" value="BNACNNG10540D PROTEIN"/>
    <property type="match status" value="1"/>
</dbReference>
<evidence type="ECO:0000259" key="1">
    <source>
        <dbReference type="PROSITE" id="PS50181"/>
    </source>
</evidence>
<dbReference type="EMBL" id="BTGU01013265">
    <property type="protein sequence ID" value="GMN73641.1"/>
    <property type="molecule type" value="Genomic_DNA"/>
</dbReference>
<dbReference type="SUPFAM" id="SSF81383">
    <property type="entry name" value="F-box domain"/>
    <property type="match status" value="1"/>
</dbReference>
<accession>A0AA88JIC2</accession>
<evidence type="ECO:0000313" key="3">
    <source>
        <dbReference type="Proteomes" id="UP001187192"/>
    </source>
</evidence>
<dbReference type="PANTHER" id="PTHR31672:SF13">
    <property type="entry name" value="F-BOX PROTEIN CPR30-LIKE"/>
    <property type="match status" value="1"/>
</dbReference>
<evidence type="ECO:0000313" key="2">
    <source>
        <dbReference type="EMBL" id="GMN73641.1"/>
    </source>
</evidence>
<dbReference type="Gene3D" id="1.20.1280.50">
    <property type="match status" value="1"/>
</dbReference>
<proteinExistence type="predicted"/>